<dbReference type="AlphaFoldDB" id="A0A7E5VGP4"/>
<comment type="similarity">
    <text evidence="2">Belongs to the krueppel C2H2-type zinc-finger protein family.</text>
</comment>
<dbReference type="OrthoDB" id="6077919at2759"/>
<keyword evidence="4" id="KW-0677">Repeat</keyword>
<dbReference type="SMART" id="SM00355">
    <property type="entry name" value="ZnF_C2H2"/>
    <property type="match status" value="8"/>
</dbReference>
<dbReference type="PROSITE" id="PS51915">
    <property type="entry name" value="ZAD"/>
    <property type="match status" value="1"/>
</dbReference>
<feature type="region of interest" description="Disordered" evidence="13">
    <location>
        <begin position="127"/>
        <end position="151"/>
    </location>
</feature>
<evidence type="ECO:0000259" key="14">
    <source>
        <dbReference type="PROSITE" id="PS50157"/>
    </source>
</evidence>
<keyword evidence="9" id="KW-0804">Transcription</keyword>
<evidence type="ECO:0000259" key="15">
    <source>
        <dbReference type="PROSITE" id="PS51915"/>
    </source>
</evidence>
<feature type="binding site" evidence="12">
    <location>
        <position position="10"/>
    </location>
    <ligand>
        <name>Zn(2+)</name>
        <dbReference type="ChEBI" id="CHEBI:29105"/>
    </ligand>
</feature>
<dbReference type="KEGG" id="tnl:113493683"/>
<dbReference type="InParanoid" id="A0A7E5VGP4"/>
<dbReference type="FunFam" id="3.30.160.60:FF:000417">
    <property type="entry name" value="Zinc finger protein"/>
    <property type="match status" value="2"/>
</dbReference>
<dbReference type="Gene3D" id="3.30.160.60">
    <property type="entry name" value="Classic Zinc Finger"/>
    <property type="match status" value="7"/>
</dbReference>
<feature type="domain" description="C2H2-type" evidence="14">
    <location>
        <begin position="319"/>
        <end position="346"/>
    </location>
</feature>
<comment type="subcellular location">
    <subcellularLocation>
        <location evidence="1">Nucleus</location>
    </subcellularLocation>
</comment>
<accession>A0A7E5VGP4</accession>
<keyword evidence="3 12" id="KW-0479">Metal-binding</keyword>
<dbReference type="SUPFAM" id="SSF57667">
    <property type="entry name" value="beta-beta-alpha zinc fingers"/>
    <property type="match status" value="5"/>
</dbReference>
<feature type="domain" description="C2H2-type" evidence="14">
    <location>
        <begin position="291"/>
        <end position="318"/>
    </location>
</feature>
<keyword evidence="10" id="KW-0539">Nucleus</keyword>
<evidence type="ECO:0000256" key="8">
    <source>
        <dbReference type="ARBA" id="ARBA00023125"/>
    </source>
</evidence>
<feature type="binding site" evidence="12">
    <location>
        <position position="52"/>
    </location>
    <ligand>
        <name>Zn(2+)</name>
        <dbReference type="ChEBI" id="CHEBI:29105"/>
    </ligand>
</feature>
<dbReference type="GO" id="GO:0010468">
    <property type="term" value="P:regulation of gene expression"/>
    <property type="evidence" value="ECO:0007669"/>
    <property type="project" value="TreeGrafter"/>
</dbReference>
<dbReference type="GeneID" id="113493683"/>
<dbReference type="InterPro" id="IPR012934">
    <property type="entry name" value="Znf_AD"/>
</dbReference>
<dbReference type="GO" id="GO:0005634">
    <property type="term" value="C:nucleus"/>
    <property type="evidence" value="ECO:0007669"/>
    <property type="project" value="UniProtKB-SubCell"/>
</dbReference>
<dbReference type="InterPro" id="IPR036236">
    <property type="entry name" value="Znf_C2H2_sf"/>
</dbReference>
<keyword evidence="8" id="KW-0238">DNA-binding</keyword>
<evidence type="ECO:0000256" key="10">
    <source>
        <dbReference type="ARBA" id="ARBA00023242"/>
    </source>
</evidence>
<evidence type="ECO:0000256" key="11">
    <source>
        <dbReference type="PROSITE-ProRule" id="PRU00042"/>
    </source>
</evidence>
<proteinExistence type="inferred from homology"/>
<dbReference type="PANTHER" id="PTHR16515">
    <property type="entry name" value="PR DOMAIN ZINC FINGER PROTEIN"/>
    <property type="match status" value="1"/>
</dbReference>
<keyword evidence="16" id="KW-1185">Reference proteome</keyword>
<dbReference type="GO" id="GO:0003690">
    <property type="term" value="F:double-stranded DNA binding"/>
    <property type="evidence" value="ECO:0007669"/>
    <property type="project" value="UniProtKB-ARBA"/>
</dbReference>
<keyword evidence="7" id="KW-0805">Transcription regulation</keyword>
<feature type="domain" description="C2H2-type" evidence="14">
    <location>
        <begin position="180"/>
        <end position="203"/>
    </location>
</feature>
<feature type="domain" description="ZAD" evidence="15">
    <location>
        <begin position="5"/>
        <end position="76"/>
    </location>
</feature>
<name>A0A7E5VGP4_TRINI</name>
<keyword evidence="6 12" id="KW-0862">Zinc</keyword>
<evidence type="ECO:0000256" key="1">
    <source>
        <dbReference type="ARBA" id="ARBA00004123"/>
    </source>
</evidence>
<evidence type="ECO:0000256" key="12">
    <source>
        <dbReference type="PROSITE-ProRule" id="PRU01263"/>
    </source>
</evidence>
<sequence length="416" mass="48081">MNTTNLCRSCMKEVASWERENFDPRAVEMFCFCTNISITEDDKLPKQFCYDCIIKIESAFTYITEAHKVDATLKNIISRSSTSIIVKPDTHSRPTDNLKLTLPDYKISVSVHNYEEQIIFDNTDVAPTESHKEPESYHIEETETEQVPNVSEGDNIEKSIEDTAPQSVKETAKVEETKKNVCPVCKKAFSSKTWFNKHMKKEHEHKFLCPHCPKTFTKASLLSDHAATHSDERKFSCSVCGKRYKRRKQLAYHARAHADARPYACDQCNMRFKIKSILKRHMTVHEGDKQYLCYFCGWSFAQAGNLEVHMRIHTGEKPFSCKECGFRAAVSSNLRRHQRQHQAARTYVCKHCNKGFYDASSLSRHARTHTGELPYACPGCARRFADSWKRKTHLMRAHRLQLRDIPRMRRDGATVV</sequence>
<evidence type="ECO:0000313" key="17">
    <source>
        <dbReference type="RefSeq" id="XP_026727470.1"/>
    </source>
</evidence>
<evidence type="ECO:0000256" key="6">
    <source>
        <dbReference type="ARBA" id="ARBA00022833"/>
    </source>
</evidence>
<dbReference type="FunFam" id="3.30.160.60:FF:000630">
    <property type="entry name" value="Zinc finger protein 180"/>
    <property type="match status" value="1"/>
</dbReference>
<gene>
    <name evidence="17" type="primary">LOC113493683</name>
</gene>
<dbReference type="GO" id="GO:0008270">
    <property type="term" value="F:zinc ion binding"/>
    <property type="evidence" value="ECO:0007669"/>
    <property type="project" value="UniProtKB-UniRule"/>
</dbReference>
<dbReference type="PROSITE" id="PS00028">
    <property type="entry name" value="ZINC_FINGER_C2H2_1"/>
    <property type="match status" value="7"/>
</dbReference>
<feature type="compositionally biased region" description="Basic and acidic residues" evidence="13">
    <location>
        <begin position="129"/>
        <end position="141"/>
    </location>
</feature>
<dbReference type="PROSITE" id="PS50157">
    <property type="entry name" value="ZINC_FINGER_C2H2_2"/>
    <property type="match status" value="7"/>
</dbReference>
<evidence type="ECO:0000256" key="2">
    <source>
        <dbReference type="ARBA" id="ARBA00006991"/>
    </source>
</evidence>
<dbReference type="SUPFAM" id="SSF57716">
    <property type="entry name" value="Glucocorticoid receptor-like (DNA-binding domain)"/>
    <property type="match status" value="1"/>
</dbReference>
<keyword evidence="5 11" id="KW-0863">Zinc-finger</keyword>
<dbReference type="RefSeq" id="XP_026727470.1">
    <property type="nucleotide sequence ID" value="XM_026871669.1"/>
</dbReference>
<evidence type="ECO:0000256" key="9">
    <source>
        <dbReference type="ARBA" id="ARBA00023163"/>
    </source>
</evidence>
<dbReference type="FunFam" id="3.30.160.60:FF:001370">
    <property type="entry name" value="Zinc finger protein"/>
    <property type="match status" value="1"/>
</dbReference>
<feature type="domain" description="C2H2-type" evidence="14">
    <location>
        <begin position="347"/>
        <end position="374"/>
    </location>
</feature>
<dbReference type="InterPro" id="IPR050331">
    <property type="entry name" value="Zinc_finger"/>
</dbReference>
<feature type="binding site" evidence="12">
    <location>
        <position position="7"/>
    </location>
    <ligand>
        <name>Zn(2+)</name>
        <dbReference type="ChEBI" id="CHEBI:29105"/>
    </ligand>
</feature>
<evidence type="ECO:0000256" key="13">
    <source>
        <dbReference type="SAM" id="MobiDB-lite"/>
    </source>
</evidence>
<dbReference type="PANTHER" id="PTHR16515:SF66">
    <property type="entry name" value="C2H2-TYPE DOMAIN-CONTAINING PROTEIN"/>
    <property type="match status" value="1"/>
</dbReference>
<feature type="domain" description="C2H2-type" evidence="14">
    <location>
        <begin position="235"/>
        <end position="262"/>
    </location>
</feature>
<evidence type="ECO:0000256" key="5">
    <source>
        <dbReference type="ARBA" id="ARBA00022771"/>
    </source>
</evidence>
<evidence type="ECO:0000256" key="3">
    <source>
        <dbReference type="ARBA" id="ARBA00022723"/>
    </source>
</evidence>
<feature type="domain" description="C2H2-type" evidence="14">
    <location>
        <begin position="263"/>
        <end position="290"/>
    </location>
</feature>
<evidence type="ECO:0000313" key="16">
    <source>
        <dbReference type="Proteomes" id="UP000322000"/>
    </source>
</evidence>
<evidence type="ECO:0000256" key="7">
    <source>
        <dbReference type="ARBA" id="ARBA00023015"/>
    </source>
</evidence>
<organism evidence="16 17">
    <name type="scientific">Trichoplusia ni</name>
    <name type="common">Cabbage looper</name>
    <dbReference type="NCBI Taxonomy" id="7111"/>
    <lineage>
        <taxon>Eukaryota</taxon>
        <taxon>Metazoa</taxon>
        <taxon>Ecdysozoa</taxon>
        <taxon>Arthropoda</taxon>
        <taxon>Hexapoda</taxon>
        <taxon>Insecta</taxon>
        <taxon>Pterygota</taxon>
        <taxon>Neoptera</taxon>
        <taxon>Endopterygota</taxon>
        <taxon>Lepidoptera</taxon>
        <taxon>Glossata</taxon>
        <taxon>Ditrysia</taxon>
        <taxon>Noctuoidea</taxon>
        <taxon>Noctuidae</taxon>
        <taxon>Plusiinae</taxon>
        <taxon>Trichoplusia</taxon>
    </lineage>
</organism>
<dbReference type="Proteomes" id="UP000322000">
    <property type="component" value="Chromosome 5"/>
</dbReference>
<dbReference type="InterPro" id="IPR013087">
    <property type="entry name" value="Znf_C2H2_type"/>
</dbReference>
<feature type="domain" description="C2H2-type" evidence="14">
    <location>
        <begin position="207"/>
        <end position="234"/>
    </location>
</feature>
<protein>
    <submittedName>
        <fullName evidence="17">Zinc finger protein 771-like</fullName>
    </submittedName>
</protein>
<dbReference type="Pfam" id="PF00096">
    <property type="entry name" value="zf-C2H2"/>
    <property type="match status" value="6"/>
</dbReference>
<reference evidence="17" key="1">
    <citation type="submission" date="2025-08" db="UniProtKB">
        <authorList>
            <consortium name="RefSeq"/>
        </authorList>
    </citation>
    <scope>IDENTIFICATION</scope>
</reference>
<dbReference type="SMART" id="SM00868">
    <property type="entry name" value="zf-AD"/>
    <property type="match status" value="1"/>
</dbReference>
<feature type="binding site" evidence="12">
    <location>
        <position position="49"/>
    </location>
    <ligand>
        <name>Zn(2+)</name>
        <dbReference type="ChEBI" id="CHEBI:29105"/>
    </ligand>
</feature>
<evidence type="ECO:0000256" key="4">
    <source>
        <dbReference type="ARBA" id="ARBA00022737"/>
    </source>
</evidence>